<reference evidence="2 3" key="1">
    <citation type="submission" date="2020-03" db="EMBL/GenBank/DDBJ databases">
        <authorList>
            <person name="Wang L."/>
            <person name="He N."/>
            <person name="Li Y."/>
            <person name="Fang Y."/>
            <person name="Zhang F."/>
        </authorList>
    </citation>
    <scope>NUCLEOTIDE SEQUENCE [LARGE SCALE GENOMIC DNA]</scope>
    <source>
        <strain evidence="2 3">36D10-4-7</strain>
    </source>
</reference>
<sequence>MTGFSATLASLNGLSALAFDLEKHIPAEPLMRTAARRVAELFEVPTRPGEEELLRALQAFAAWCEGGRQPSSEHWLLAPWVCLQGRPRLLDRDTFASEFGRRLAAERQPRLLKAMLHSYLRDWEEGASATAAAGRMIGRELERHSAAWAVRWRDRAQRVMLFQSDGLTDRMTDAALSQNGDVRLLLRDLGFTTELLAQSGFHAPLATRLAVRLSRELTTGRPITGAAVANVLGFLRTGGTLRFPGERVQLAELLLAPFATRDLANVEAKAALVGFFDELYGDPRSHPKAWVDISQDARRTITRWLARKALDLFFDILSATADPIWRWRKAFWLALERKGAIDDAWPVFGRQAVEWLARNPAQKKRVSSFATLSGAERKQSVMLMRIGGYVVAEWSHAGSVRIWAQDDARAPALGDYVYSADEVRADCLYDQRHDGTARYAWQSDLGDWLASRIGVRIGINEMRPHA</sequence>
<gene>
    <name evidence="2" type="ORF">HBH26_02665</name>
</gene>
<name>A0ABX1CKY8_9SPHN</name>
<dbReference type="RefSeq" id="WP_168133008.1">
    <property type="nucleotide sequence ID" value="NZ_JAAVJH010000001.1"/>
</dbReference>
<comment type="caution">
    <text evidence="2">The sequence shown here is derived from an EMBL/GenBank/DDBJ whole genome shotgun (WGS) entry which is preliminary data.</text>
</comment>
<dbReference type="EMBL" id="JAAVJH010000001">
    <property type="protein sequence ID" value="NJR77516.1"/>
    <property type="molecule type" value="Genomic_DNA"/>
</dbReference>
<evidence type="ECO:0000313" key="2">
    <source>
        <dbReference type="EMBL" id="NJR77516.1"/>
    </source>
</evidence>
<dbReference type="Pfam" id="PF15611">
    <property type="entry name" value="EH_Signature"/>
    <property type="match status" value="1"/>
</dbReference>
<evidence type="ECO:0000259" key="1">
    <source>
        <dbReference type="Pfam" id="PF15611"/>
    </source>
</evidence>
<dbReference type="InterPro" id="IPR028943">
    <property type="entry name" value="ZorC_EH_Signature_dom"/>
</dbReference>
<dbReference type="Proteomes" id="UP000732399">
    <property type="component" value="Unassembled WGS sequence"/>
</dbReference>
<proteinExistence type="predicted"/>
<evidence type="ECO:0000313" key="3">
    <source>
        <dbReference type="Proteomes" id="UP000732399"/>
    </source>
</evidence>
<organism evidence="2 3">
    <name type="scientific">Sphingomonas corticis</name>
    <dbReference type="NCBI Taxonomy" id="2722791"/>
    <lineage>
        <taxon>Bacteria</taxon>
        <taxon>Pseudomonadati</taxon>
        <taxon>Pseudomonadota</taxon>
        <taxon>Alphaproteobacteria</taxon>
        <taxon>Sphingomonadales</taxon>
        <taxon>Sphingomonadaceae</taxon>
        <taxon>Sphingomonas</taxon>
    </lineage>
</organism>
<keyword evidence="3" id="KW-1185">Reference proteome</keyword>
<accession>A0ABX1CKY8</accession>
<feature type="domain" description="Zorya protein ZorC EH" evidence="1">
    <location>
        <begin position="32"/>
        <end position="438"/>
    </location>
</feature>
<protein>
    <recommendedName>
        <fullName evidence="1">Zorya protein ZorC EH domain-containing protein</fullName>
    </recommendedName>
</protein>